<evidence type="ECO:0000256" key="2">
    <source>
        <dbReference type="ARBA" id="ARBA00022741"/>
    </source>
</evidence>
<name>A0A497E1Y9_UNCAE</name>
<dbReference type="EMBL" id="QMPZ01000148">
    <property type="protein sequence ID" value="RLE07703.1"/>
    <property type="molecule type" value="Genomic_DNA"/>
</dbReference>
<dbReference type="InterPro" id="IPR003593">
    <property type="entry name" value="AAA+_ATPase"/>
</dbReference>
<dbReference type="Proteomes" id="UP000279422">
    <property type="component" value="Unassembled WGS sequence"/>
</dbReference>
<keyword evidence="1" id="KW-0813">Transport</keyword>
<organism evidence="6 7">
    <name type="scientific">Aerophobetes bacterium</name>
    <dbReference type="NCBI Taxonomy" id="2030807"/>
    <lineage>
        <taxon>Bacteria</taxon>
        <taxon>Candidatus Aerophobota</taxon>
    </lineage>
</organism>
<keyword evidence="2" id="KW-0547">Nucleotide-binding</keyword>
<proteinExistence type="predicted"/>
<dbReference type="PANTHER" id="PTHR42794:SF1">
    <property type="entry name" value="HEMIN IMPORT ATP-BINDING PROTEIN HMUV"/>
    <property type="match status" value="1"/>
</dbReference>
<dbReference type="InterPro" id="IPR003439">
    <property type="entry name" value="ABC_transporter-like_ATP-bd"/>
</dbReference>
<dbReference type="FunFam" id="3.40.50.300:FF:000134">
    <property type="entry name" value="Iron-enterobactin ABC transporter ATP-binding protein"/>
    <property type="match status" value="1"/>
</dbReference>
<comment type="caution">
    <text evidence="6">The sequence shown here is derived from an EMBL/GenBank/DDBJ whole genome shotgun (WGS) entry which is preliminary data.</text>
</comment>
<evidence type="ECO:0000259" key="5">
    <source>
        <dbReference type="PROSITE" id="PS50893"/>
    </source>
</evidence>
<dbReference type="PROSITE" id="PS00211">
    <property type="entry name" value="ABC_TRANSPORTER_1"/>
    <property type="match status" value="1"/>
</dbReference>
<dbReference type="AlphaFoldDB" id="A0A497E1Y9"/>
<dbReference type="CDD" id="cd03214">
    <property type="entry name" value="ABC_Iron-Siderophores_B12_Hemin"/>
    <property type="match status" value="1"/>
</dbReference>
<dbReference type="Pfam" id="PF00005">
    <property type="entry name" value="ABC_tran"/>
    <property type="match status" value="1"/>
</dbReference>
<protein>
    <submittedName>
        <fullName evidence="6">ABC transporter ATP-binding protein</fullName>
    </submittedName>
</protein>
<dbReference type="GO" id="GO:0016887">
    <property type="term" value="F:ATP hydrolysis activity"/>
    <property type="evidence" value="ECO:0007669"/>
    <property type="project" value="InterPro"/>
</dbReference>
<feature type="domain" description="ABC transporter" evidence="5">
    <location>
        <begin position="4"/>
        <end position="238"/>
    </location>
</feature>
<evidence type="ECO:0000256" key="4">
    <source>
        <dbReference type="ARBA" id="ARBA00022967"/>
    </source>
</evidence>
<keyword evidence="4" id="KW-1278">Translocase</keyword>
<dbReference type="InterPro" id="IPR027417">
    <property type="entry name" value="P-loop_NTPase"/>
</dbReference>
<dbReference type="Gene3D" id="3.40.50.300">
    <property type="entry name" value="P-loop containing nucleotide triphosphate hydrolases"/>
    <property type="match status" value="1"/>
</dbReference>
<dbReference type="SMART" id="SM00382">
    <property type="entry name" value="AAA"/>
    <property type="match status" value="1"/>
</dbReference>
<sequence length="264" mass="29772">MVKLKIQGLNFRYNDRLVLEDINLEVEEGEILTLLGPNGSGKTTLLRCIVRILNPERGCIFIDEKQISKMKREQLARKIGYVPQSESSSFPVTVFDTVLMGRKPYLSWNPTFKDFRIVSEVLHLLGLEEFALRDLNELSGGEKQKVLIARTIAQGPEIMLLDEPTSSLDLKHQLEVLEVVRSLAKEKGISVIMAMHDLNLASRYSDKLVMLKNGKIFSIGTPEKVVTSENIKSVYGVEATVYNHLQTPYVVPEKPLSANFIIKT</sequence>
<dbReference type="PANTHER" id="PTHR42794">
    <property type="entry name" value="HEMIN IMPORT ATP-BINDING PROTEIN HMUV"/>
    <property type="match status" value="1"/>
</dbReference>
<evidence type="ECO:0000256" key="1">
    <source>
        <dbReference type="ARBA" id="ARBA00022448"/>
    </source>
</evidence>
<dbReference type="SUPFAM" id="SSF52540">
    <property type="entry name" value="P-loop containing nucleoside triphosphate hydrolases"/>
    <property type="match status" value="1"/>
</dbReference>
<evidence type="ECO:0000313" key="6">
    <source>
        <dbReference type="EMBL" id="RLE07703.1"/>
    </source>
</evidence>
<reference evidence="6 7" key="1">
    <citation type="submission" date="2018-06" db="EMBL/GenBank/DDBJ databases">
        <title>Extensive metabolic versatility and redundancy in microbially diverse, dynamic hydrothermal sediments.</title>
        <authorList>
            <person name="Dombrowski N."/>
            <person name="Teske A."/>
            <person name="Baker B.J."/>
        </authorList>
    </citation>
    <scope>NUCLEOTIDE SEQUENCE [LARGE SCALE GENOMIC DNA]</scope>
    <source>
        <strain evidence="6">B47_G16</strain>
    </source>
</reference>
<dbReference type="PROSITE" id="PS50893">
    <property type="entry name" value="ABC_TRANSPORTER_2"/>
    <property type="match status" value="1"/>
</dbReference>
<accession>A0A497E1Y9</accession>
<gene>
    <name evidence="6" type="ORF">DRJ00_07675</name>
</gene>
<evidence type="ECO:0000313" key="7">
    <source>
        <dbReference type="Proteomes" id="UP000279422"/>
    </source>
</evidence>
<dbReference type="InterPro" id="IPR017871">
    <property type="entry name" value="ABC_transporter-like_CS"/>
</dbReference>
<evidence type="ECO:0000256" key="3">
    <source>
        <dbReference type="ARBA" id="ARBA00022840"/>
    </source>
</evidence>
<keyword evidence="3 6" id="KW-0067">ATP-binding</keyword>
<dbReference type="GO" id="GO:0005524">
    <property type="term" value="F:ATP binding"/>
    <property type="evidence" value="ECO:0007669"/>
    <property type="project" value="UniProtKB-KW"/>
</dbReference>